<organism evidence="2 3">
    <name type="scientific">Vibrio phage vB_VpaS_MAR10</name>
    <dbReference type="NCBI Taxonomy" id="1229755"/>
    <lineage>
        <taxon>Viruses</taxon>
        <taxon>Duplodnaviria</taxon>
        <taxon>Heunggongvirae</taxon>
        <taxon>Uroviricota</taxon>
        <taxon>Caudoviricetes</taxon>
        <taxon>Mardecavirus</taxon>
        <taxon>Mardecavirus MAR10</taxon>
    </lineage>
</organism>
<dbReference type="EMBL" id="JX556418">
    <property type="protein sequence ID" value="AFV81259.1"/>
    <property type="molecule type" value="Genomic_DNA"/>
</dbReference>
<proteinExistence type="predicted"/>
<keyword evidence="1" id="KW-0472">Membrane</keyword>
<reference evidence="2 3" key="1">
    <citation type="journal article" date="2012" name="J. Virol.">
        <title>Genome Sequence of Temperate Vibrio parahaemolyticus Bacteriophage vB_VpaS_MAR10.</title>
        <authorList>
            <person name="Alanis Villa A."/>
            <person name="Kropinski A.M."/>
            <person name="Abbasifar R."/>
            <person name="Abbasifar A."/>
            <person name="Griffiths M.W."/>
        </authorList>
    </citation>
    <scope>NUCLEOTIDE SEQUENCE [LARGE SCALE GENOMIC DNA]</scope>
</reference>
<evidence type="ECO:0000313" key="3">
    <source>
        <dbReference type="Proteomes" id="UP000009398"/>
    </source>
</evidence>
<evidence type="ECO:0000256" key="1">
    <source>
        <dbReference type="SAM" id="Phobius"/>
    </source>
</evidence>
<keyword evidence="1" id="KW-1133">Transmembrane helix</keyword>
<dbReference type="GeneID" id="14181758"/>
<dbReference type="KEGG" id="vg:14181758"/>
<evidence type="ECO:0000313" key="2">
    <source>
        <dbReference type="EMBL" id="AFV81259.1"/>
    </source>
</evidence>
<keyword evidence="3" id="KW-1185">Reference proteome</keyword>
<protein>
    <submittedName>
        <fullName evidence="2">Uncharacterized protein</fullName>
    </submittedName>
</protein>
<gene>
    <name evidence="2" type="ORF">MAR10_027</name>
</gene>
<dbReference type="RefSeq" id="YP_007111873.1">
    <property type="nucleotide sequence ID" value="NC_019713.1"/>
</dbReference>
<name>K7R2E9_9CAUD</name>
<dbReference type="OrthoDB" id="32441at10239"/>
<dbReference type="Proteomes" id="UP000009398">
    <property type="component" value="Segment"/>
</dbReference>
<keyword evidence="1" id="KW-0812">Transmembrane</keyword>
<accession>K7R2E9</accession>
<sequence>MSVTGSVILLVLLMEALSWGFYLLWTRLVKSGRVAAVKFGKRKHWADLNHTYDRIYFRGFWTPFVMVTERDCPIPEFTKNHPDELASAAVRSFVQKLIDDSSLVLDTEAKDELFRQYELWMLVNAMPDNGYALIEDWRDQLNPANDGEDDE</sequence>
<feature type="transmembrane region" description="Helical" evidence="1">
    <location>
        <begin position="6"/>
        <end position="25"/>
    </location>
</feature>